<keyword evidence="2" id="KW-1185">Reference proteome</keyword>
<evidence type="ECO:0000313" key="2">
    <source>
        <dbReference type="Proteomes" id="UP000796880"/>
    </source>
</evidence>
<sequence>MHPLGPLLQERFSSLLMAMKMLGGGSARLPLYWLIDDSLNPYADLDVVSVSKKEEKRILLALSEVQHFDKFRARPRNLILTLIISVFLGNFIQFLCSLGEQSGVVEAIVASSKK</sequence>
<organism evidence="1 2">
    <name type="scientific">Rhamnella rubrinervis</name>
    <dbReference type="NCBI Taxonomy" id="2594499"/>
    <lineage>
        <taxon>Eukaryota</taxon>
        <taxon>Viridiplantae</taxon>
        <taxon>Streptophyta</taxon>
        <taxon>Embryophyta</taxon>
        <taxon>Tracheophyta</taxon>
        <taxon>Spermatophyta</taxon>
        <taxon>Magnoliopsida</taxon>
        <taxon>eudicotyledons</taxon>
        <taxon>Gunneridae</taxon>
        <taxon>Pentapetalae</taxon>
        <taxon>rosids</taxon>
        <taxon>fabids</taxon>
        <taxon>Rosales</taxon>
        <taxon>Rhamnaceae</taxon>
        <taxon>rhamnoid group</taxon>
        <taxon>Rhamneae</taxon>
        <taxon>Rhamnella</taxon>
    </lineage>
</organism>
<evidence type="ECO:0000313" key="1">
    <source>
        <dbReference type="EMBL" id="KAF3448144.1"/>
    </source>
</evidence>
<gene>
    <name evidence="1" type="ORF">FNV43_RR08855</name>
</gene>
<reference evidence="1" key="1">
    <citation type="submission" date="2020-03" db="EMBL/GenBank/DDBJ databases">
        <title>A high-quality chromosome-level genome assembly of a woody plant with both climbing and erect habits, Rhamnella rubrinervis.</title>
        <authorList>
            <person name="Lu Z."/>
            <person name="Yang Y."/>
            <person name="Zhu X."/>
            <person name="Sun Y."/>
        </authorList>
    </citation>
    <scope>NUCLEOTIDE SEQUENCE</scope>
    <source>
        <strain evidence="1">BYM</strain>
        <tissue evidence="1">Leaf</tissue>
    </source>
</reference>
<comment type="caution">
    <text evidence="1">The sequence shown here is derived from an EMBL/GenBank/DDBJ whole genome shotgun (WGS) entry which is preliminary data.</text>
</comment>
<protein>
    <submittedName>
        <fullName evidence="1">Uncharacterized protein</fullName>
    </submittedName>
</protein>
<accession>A0A8K0MJ70</accession>
<dbReference type="AlphaFoldDB" id="A0A8K0MJ70"/>
<proteinExistence type="predicted"/>
<dbReference type="Proteomes" id="UP000796880">
    <property type="component" value="Unassembled WGS sequence"/>
</dbReference>
<name>A0A8K0MJ70_9ROSA</name>
<dbReference type="EMBL" id="VOIH02000004">
    <property type="protein sequence ID" value="KAF3448144.1"/>
    <property type="molecule type" value="Genomic_DNA"/>
</dbReference>